<dbReference type="KEGG" id="tgb:HG536_0A06800"/>
<dbReference type="OrthoDB" id="1667587at2759"/>
<dbReference type="GO" id="GO:0005737">
    <property type="term" value="C:cytoplasm"/>
    <property type="evidence" value="ECO:0007669"/>
    <property type="project" value="UniProtKB-ARBA"/>
</dbReference>
<dbReference type="InterPro" id="IPR048720">
    <property type="entry name" value="PROPPIN"/>
</dbReference>
<sequence length="430" mass="47967">MKVLRFNQDASCCVVSAAAHQVNIYNCDPFGKCFELNDRTENDGHETSAQYDTAKQRSIPTVDRGFIIEMLFSTSLVAIADRSRGSSNGRKLKIVNTKRNSTICELSFPHEIVDVVMNRKRMCILLESDQIYVYDISCMKPLETIDLWEDHFKKAVKESRKPSAGRVLNDASRRRNSWGHRMRPRMALSGDDRSILCYTSYSATKSNPESYLLHDVVVYDALNVAPVNYLNSIHKGNISSLAVSHDGKLIATASDKGTIIRVVATGVDSEYDSTRPLLHEFRRGSRPCNLYQLVFNRNTTLLACVGDTDTIHIFGLNSTDGNGIPNEGGEDERLLANSNSDTLRDVVGSGESPKQLATFLSRHLKASIPNQHLRRDSAHIKVRVDYDYCVGFPEEFPNQVYVASSDGTFKVYTIPSTPGECVLSKTSSFT</sequence>
<name>A0A7G3ZBH9_9SACH</name>
<accession>A0A7G3ZBH9</accession>
<evidence type="ECO:0000256" key="3">
    <source>
        <dbReference type="ARBA" id="ARBA00025740"/>
    </source>
</evidence>
<evidence type="ECO:0000256" key="2">
    <source>
        <dbReference type="ARBA" id="ARBA00022737"/>
    </source>
</evidence>
<keyword evidence="1" id="KW-0853">WD repeat</keyword>
<proteinExistence type="inferred from homology"/>
<dbReference type="Gene3D" id="2.130.10.10">
    <property type="entry name" value="YVTN repeat-like/Quinoprotein amine dehydrogenase"/>
    <property type="match status" value="1"/>
</dbReference>
<dbReference type="SUPFAM" id="SSF50978">
    <property type="entry name" value="WD40 repeat-like"/>
    <property type="match status" value="1"/>
</dbReference>
<evidence type="ECO:0000256" key="1">
    <source>
        <dbReference type="ARBA" id="ARBA00022574"/>
    </source>
</evidence>
<evidence type="ECO:0000313" key="5">
    <source>
        <dbReference type="Proteomes" id="UP000515788"/>
    </source>
</evidence>
<reference evidence="4 5" key="1">
    <citation type="submission" date="2020-06" db="EMBL/GenBank/DDBJ databases">
        <title>The yeast mating-type switching endonuclease HO is a domesticated member of an unorthodox homing genetic element family.</title>
        <authorList>
            <person name="Coughlan A.Y."/>
            <person name="Lombardi L."/>
            <person name="Braun-Galleani S."/>
            <person name="Martos A.R."/>
            <person name="Galeote V."/>
            <person name="Bigey F."/>
            <person name="Dequin S."/>
            <person name="Byrne K.P."/>
            <person name="Wolfe K.H."/>
        </authorList>
    </citation>
    <scope>NUCLEOTIDE SEQUENCE [LARGE SCALE GENOMIC DNA]</scope>
    <source>
        <strain evidence="4 5">CBS764</strain>
    </source>
</reference>
<dbReference type="InterPro" id="IPR036322">
    <property type="entry name" value="WD40_repeat_dom_sf"/>
</dbReference>
<dbReference type="GeneID" id="59323962"/>
<dbReference type="Proteomes" id="UP000515788">
    <property type="component" value="Chromosome 1"/>
</dbReference>
<dbReference type="SMART" id="SM00320">
    <property type="entry name" value="WD40"/>
    <property type="match status" value="3"/>
</dbReference>
<protein>
    <recommendedName>
        <fullName evidence="6">Autophagy-related protein 21</fullName>
    </recommendedName>
</protein>
<keyword evidence="2" id="KW-0677">Repeat</keyword>
<evidence type="ECO:0000313" key="4">
    <source>
        <dbReference type="EMBL" id="QLL30865.1"/>
    </source>
</evidence>
<dbReference type="InterPro" id="IPR015943">
    <property type="entry name" value="WD40/YVTN_repeat-like_dom_sf"/>
</dbReference>
<dbReference type="InterPro" id="IPR001680">
    <property type="entry name" value="WD40_rpt"/>
</dbReference>
<organism evidence="4 5">
    <name type="scientific">Torulaspora globosa</name>
    <dbReference type="NCBI Taxonomy" id="48254"/>
    <lineage>
        <taxon>Eukaryota</taxon>
        <taxon>Fungi</taxon>
        <taxon>Dikarya</taxon>
        <taxon>Ascomycota</taxon>
        <taxon>Saccharomycotina</taxon>
        <taxon>Saccharomycetes</taxon>
        <taxon>Saccharomycetales</taxon>
        <taxon>Saccharomycetaceae</taxon>
        <taxon>Torulaspora</taxon>
    </lineage>
</organism>
<dbReference type="AlphaFoldDB" id="A0A7G3ZBH9"/>
<evidence type="ECO:0008006" key="6">
    <source>
        <dbReference type="Google" id="ProtNLM"/>
    </source>
</evidence>
<dbReference type="RefSeq" id="XP_037137540.1">
    <property type="nucleotide sequence ID" value="XM_037281645.1"/>
</dbReference>
<gene>
    <name evidence="4" type="ORF">HG536_0A06800</name>
</gene>
<keyword evidence="5" id="KW-1185">Reference proteome</keyword>
<comment type="similarity">
    <text evidence="3">Belongs to the WD repeat PROPPIN family.</text>
</comment>
<dbReference type="Pfam" id="PF21032">
    <property type="entry name" value="PROPPIN"/>
    <property type="match status" value="2"/>
</dbReference>
<dbReference type="PANTHER" id="PTHR11227">
    <property type="entry name" value="WD-REPEAT PROTEIN INTERACTING WITH PHOSPHOINOSIDES WIPI -RELATED"/>
    <property type="match status" value="1"/>
</dbReference>
<dbReference type="EMBL" id="CP059246">
    <property type="protein sequence ID" value="QLL30865.1"/>
    <property type="molecule type" value="Genomic_DNA"/>
</dbReference>